<keyword evidence="1" id="KW-0808">Transferase</keyword>
<dbReference type="OrthoDB" id="9798941at2"/>
<sequence>MQIRSRLVKTQEPEIVRFELPARYTYLHLLSDCIADMLQLVEDVVEIEAVIYNIQLAVHEACTNIINHAYNHKSNETIHVTMTLTFDPPQLTVELQDRGNPFDSATYTSPNLEEVQVHGYGLFLINNLMDTVTYTSTPGRNEWCLVKNVTA</sequence>
<dbReference type="InterPro" id="IPR036890">
    <property type="entry name" value="HATPase_C_sf"/>
</dbReference>
<dbReference type="CDD" id="cd16936">
    <property type="entry name" value="HATPase_RsbW-like"/>
    <property type="match status" value="1"/>
</dbReference>
<dbReference type="PANTHER" id="PTHR35526:SF3">
    <property type="entry name" value="ANTI-SIGMA-F FACTOR RSBW"/>
    <property type="match status" value="1"/>
</dbReference>
<proteinExistence type="predicted"/>
<feature type="domain" description="Histidine kinase/HSP90-like ATPase" evidence="2">
    <location>
        <begin position="48"/>
        <end position="146"/>
    </location>
</feature>
<dbReference type="GO" id="GO:0004674">
    <property type="term" value="F:protein serine/threonine kinase activity"/>
    <property type="evidence" value="ECO:0007669"/>
    <property type="project" value="UniProtKB-KW"/>
</dbReference>
<evidence type="ECO:0000256" key="1">
    <source>
        <dbReference type="ARBA" id="ARBA00022527"/>
    </source>
</evidence>
<dbReference type="PANTHER" id="PTHR35526">
    <property type="entry name" value="ANTI-SIGMA-F FACTOR RSBW-RELATED"/>
    <property type="match status" value="1"/>
</dbReference>
<gene>
    <name evidence="3" type="ORF">CJ255_05435</name>
</gene>
<protein>
    <submittedName>
        <fullName evidence="3">RsbW protein</fullName>
    </submittedName>
</protein>
<keyword evidence="1" id="KW-0418">Kinase</keyword>
<dbReference type="InterPro" id="IPR003594">
    <property type="entry name" value="HATPase_dom"/>
</dbReference>
<dbReference type="Gene3D" id="3.30.565.10">
    <property type="entry name" value="Histidine kinase-like ATPase, C-terminal domain"/>
    <property type="match status" value="1"/>
</dbReference>
<comment type="caution">
    <text evidence="3">The sequence shown here is derived from an EMBL/GenBank/DDBJ whole genome shotgun (WGS) entry which is preliminary data.</text>
</comment>
<dbReference type="Pfam" id="PF13581">
    <property type="entry name" value="HATPase_c_2"/>
    <property type="match status" value="1"/>
</dbReference>
<evidence type="ECO:0000313" key="3">
    <source>
        <dbReference type="EMBL" id="PDW04140.1"/>
    </source>
</evidence>
<keyword evidence="4" id="KW-1185">Reference proteome</keyword>
<dbReference type="Proteomes" id="UP000220527">
    <property type="component" value="Unassembled WGS sequence"/>
</dbReference>
<evidence type="ECO:0000259" key="2">
    <source>
        <dbReference type="Pfam" id="PF13581"/>
    </source>
</evidence>
<dbReference type="AlphaFoldDB" id="A0A2A6RMQ5"/>
<name>A0A2A6RMQ5_9CHLR</name>
<organism evidence="3 4">
    <name type="scientific">Candidatus Viridilinea mediisalina</name>
    <dbReference type="NCBI Taxonomy" id="2024553"/>
    <lineage>
        <taxon>Bacteria</taxon>
        <taxon>Bacillati</taxon>
        <taxon>Chloroflexota</taxon>
        <taxon>Chloroflexia</taxon>
        <taxon>Chloroflexales</taxon>
        <taxon>Chloroflexineae</taxon>
        <taxon>Oscillochloridaceae</taxon>
        <taxon>Candidatus Viridilinea</taxon>
    </lineage>
</organism>
<keyword evidence="1" id="KW-0723">Serine/threonine-protein kinase</keyword>
<dbReference type="SUPFAM" id="SSF55874">
    <property type="entry name" value="ATPase domain of HSP90 chaperone/DNA topoisomerase II/histidine kinase"/>
    <property type="match status" value="1"/>
</dbReference>
<dbReference type="InterPro" id="IPR050267">
    <property type="entry name" value="Anti-sigma-factor_SerPK"/>
</dbReference>
<evidence type="ECO:0000313" key="4">
    <source>
        <dbReference type="Proteomes" id="UP000220527"/>
    </source>
</evidence>
<reference evidence="4" key="1">
    <citation type="submission" date="2017-08" db="EMBL/GenBank/DDBJ databases">
        <authorList>
            <person name="Grouzdev D.S."/>
            <person name="Gaisin V.A."/>
            <person name="Rysina M.S."/>
            <person name="Gorlenko V.M."/>
        </authorList>
    </citation>
    <scope>NUCLEOTIDE SEQUENCE [LARGE SCALE GENOMIC DNA]</scope>
    <source>
        <strain evidence="4">Kir15-3F</strain>
    </source>
</reference>
<accession>A0A2A6RMQ5</accession>
<dbReference type="EMBL" id="NQWI01000015">
    <property type="protein sequence ID" value="PDW04140.1"/>
    <property type="molecule type" value="Genomic_DNA"/>
</dbReference>